<name>A0AA40F393_9PEZI</name>
<organism evidence="2 3">
    <name type="scientific">Schizothecium vesticola</name>
    <dbReference type="NCBI Taxonomy" id="314040"/>
    <lineage>
        <taxon>Eukaryota</taxon>
        <taxon>Fungi</taxon>
        <taxon>Dikarya</taxon>
        <taxon>Ascomycota</taxon>
        <taxon>Pezizomycotina</taxon>
        <taxon>Sordariomycetes</taxon>
        <taxon>Sordariomycetidae</taxon>
        <taxon>Sordariales</taxon>
        <taxon>Schizotheciaceae</taxon>
        <taxon>Schizothecium</taxon>
    </lineage>
</organism>
<feature type="region of interest" description="Disordered" evidence="1">
    <location>
        <begin position="78"/>
        <end position="146"/>
    </location>
</feature>
<gene>
    <name evidence="2" type="ORF">B0T18DRAFT_126758</name>
</gene>
<comment type="caution">
    <text evidence="2">The sequence shown here is derived from an EMBL/GenBank/DDBJ whole genome shotgun (WGS) entry which is preliminary data.</text>
</comment>
<protein>
    <submittedName>
        <fullName evidence="2">Uncharacterized protein</fullName>
    </submittedName>
</protein>
<evidence type="ECO:0000313" key="3">
    <source>
        <dbReference type="Proteomes" id="UP001172155"/>
    </source>
</evidence>
<dbReference type="AlphaFoldDB" id="A0AA40F393"/>
<keyword evidence="3" id="KW-1185">Reference proteome</keyword>
<evidence type="ECO:0000313" key="2">
    <source>
        <dbReference type="EMBL" id="KAK0750417.1"/>
    </source>
</evidence>
<dbReference type="Proteomes" id="UP001172155">
    <property type="component" value="Unassembled WGS sequence"/>
</dbReference>
<accession>A0AA40F393</accession>
<evidence type="ECO:0000256" key="1">
    <source>
        <dbReference type="SAM" id="MobiDB-lite"/>
    </source>
</evidence>
<dbReference type="EMBL" id="JAUKUD010000003">
    <property type="protein sequence ID" value="KAK0750417.1"/>
    <property type="molecule type" value="Genomic_DNA"/>
</dbReference>
<reference evidence="2" key="1">
    <citation type="submission" date="2023-06" db="EMBL/GenBank/DDBJ databases">
        <title>Genome-scale phylogeny and comparative genomics of the fungal order Sordariales.</title>
        <authorList>
            <consortium name="Lawrence Berkeley National Laboratory"/>
            <person name="Hensen N."/>
            <person name="Bonometti L."/>
            <person name="Westerberg I."/>
            <person name="Brannstrom I.O."/>
            <person name="Guillou S."/>
            <person name="Cros-Aarteil S."/>
            <person name="Calhoun S."/>
            <person name="Haridas S."/>
            <person name="Kuo A."/>
            <person name="Mondo S."/>
            <person name="Pangilinan J."/>
            <person name="Riley R."/>
            <person name="LaButti K."/>
            <person name="Andreopoulos B."/>
            <person name="Lipzen A."/>
            <person name="Chen C."/>
            <person name="Yanf M."/>
            <person name="Daum C."/>
            <person name="Ng V."/>
            <person name="Clum A."/>
            <person name="Steindorff A."/>
            <person name="Ohm R."/>
            <person name="Martin F."/>
            <person name="Silar P."/>
            <person name="Natvig D."/>
            <person name="Lalanne C."/>
            <person name="Gautier V."/>
            <person name="Ament-velasquez S.L."/>
            <person name="Kruys A."/>
            <person name="Hutchinson M.I."/>
            <person name="Powell A.J."/>
            <person name="Barry K."/>
            <person name="Miller A.N."/>
            <person name="Grigoriev I.V."/>
            <person name="Debuchy R."/>
            <person name="Gladieux P."/>
            <person name="Thoren M.H."/>
            <person name="Johannesson H."/>
        </authorList>
    </citation>
    <scope>NUCLEOTIDE SEQUENCE</scope>
    <source>
        <strain evidence="2">SMH3187-1</strain>
    </source>
</reference>
<feature type="compositionally biased region" description="Basic and acidic residues" evidence="1">
    <location>
        <begin position="81"/>
        <end position="93"/>
    </location>
</feature>
<feature type="compositionally biased region" description="Low complexity" evidence="1">
    <location>
        <begin position="127"/>
        <end position="137"/>
    </location>
</feature>
<proteinExistence type="predicted"/>
<sequence length="146" mass="15870">MLEVVADIKEPLPPRGPCICRYQAGAYCKWWRSGLEWFLPVARAGEEGWWVRLAVMGAARGARRQGSKLPEAVRRCAQGVRLKEGPGRDDGRSDASPVGRLQTSEPAPPNGTEPRRRGGEMDSAPEGSSAAAAGSRNGARREDEMR</sequence>